<dbReference type="Proteomes" id="UP000616151">
    <property type="component" value="Unassembled WGS sequence"/>
</dbReference>
<name>A0ACC5R0Z0_9HYPH</name>
<gene>
    <name evidence="1" type="ORF">JHL16_08110</name>
</gene>
<organism evidence="1 2">
    <name type="scientific">Taklimakanibacter albus</name>
    <dbReference type="NCBI Taxonomy" id="2800327"/>
    <lineage>
        <taxon>Bacteria</taxon>
        <taxon>Pseudomonadati</taxon>
        <taxon>Pseudomonadota</taxon>
        <taxon>Alphaproteobacteria</taxon>
        <taxon>Hyphomicrobiales</taxon>
        <taxon>Aestuariivirgaceae</taxon>
        <taxon>Taklimakanibacter</taxon>
    </lineage>
</organism>
<comment type="caution">
    <text evidence="1">The sequence shown here is derived from an EMBL/GenBank/DDBJ whole genome shotgun (WGS) entry which is preliminary data.</text>
</comment>
<keyword evidence="2" id="KW-1185">Reference proteome</keyword>
<dbReference type="EMBL" id="JAENHL010000006">
    <property type="protein sequence ID" value="MBK1866314.1"/>
    <property type="molecule type" value="Genomic_DNA"/>
</dbReference>
<accession>A0ACC5R0Z0</accession>
<proteinExistence type="predicted"/>
<evidence type="ECO:0000313" key="2">
    <source>
        <dbReference type="Proteomes" id="UP000616151"/>
    </source>
</evidence>
<reference evidence="1" key="1">
    <citation type="submission" date="2021-01" db="EMBL/GenBank/DDBJ databases">
        <authorList>
            <person name="Sun Q."/>
        </authorList>
    </citation>
    <scope>NUCLEOTIDE SEQUENCE</scope>
    <source>
        <strain evidence="1">YIM B02566</strain>
    </source>
</reference>
<protein>
    <submittedName>
        <fullName evidence="1">Uncharacterized protein</fullName>
    </submittedName>
</protein>
<sequence length="740" mass="79806">MNASSVDMMDLLRGLWRRKWMILLITVLFASAAAFVVLRDKPTYTVEAQLLVDNLETPFSRAQPGEGTDSRPTFDDRDILSQVSVLNSRDLGDRVIKDLGLAGKGEFDPARNGIGKISQIMIDLGFKPDPRLKSLEERAYDRYNSQLNIYQIKESKVIVIKYSAFDPKVAADVANKLAETYVVSTREMQSEPTERARDWLAEQIEILQKKVVDSEAAAEEFRAQAGLLKGPQSTLGTQELSELNTQITLAEAARTEAQAKARAIREMLDSSGSVDVSSDVLNSPFIQRLREQQITLQRSIAELSVTYLPGHPKMVSVRNELANVDQQLRSEALKIVAGLEDQARTTATREATLRASLNAAKAKASTSNLDDVKLRALERDAAANRSLLESFLNRYADASTRQEVTAQPGFARIIQRAVPPTNPSYPLKGPTIILAMLAGLTLGIGLAFLAEVLRMAGGSRPMAPAEAREPTLAAPLVLPAPVEEAPVEMTPVARPPLHAVPPQMPNFGNAPPGNQAILSEIPETPDLGKASAHAHQPLHDPSGSYAIAAGRIVTWLNNIRQSLGVQKLAITAIGETGPDSATAAVALARIVATQGIGTLVIDADETRPSIHTICGIEAGKGLSDILLDEATIEAAVQRDTGSLAHILRAGTRAGELAEAASGPRFDTLIEAFAQIYPVIIIHCGGQSTSAPMLVRKCHAALLMAPGTRILDAARTIESWRQSGLRAVQFVRIGQPVRRAA</sequence>
<evidence type="ECO:0000313" key="1">
    <source>
        <dbReference type="EMBL" id="MBK1866314.1"/>
    </source>
</evidence>